<evidence type="ECO:0000256" key="1">
    <source>
        <dbReference type="SAM" id="Phobius"/>
    </source>
</evidence>
<comment type="caution">
    <text evidence="2">The sequence shown here is derived from an EMBL/GenBank/DDBJ whole genome shotgun (WGS) entry which is preliminary data.</text>
</comment>
<reference evidence="2" key="1">
    <citation type="journal article" date="2021" name="Nat. Commun.">
        <title>Genetic determinants of endophytism in the Arabidopsis root mycobiome.</title>
        <authorList>
            <person name="Mesny F."/>
            <person name="Miyauchi S."/>
            <person name="Thiergart T."/>
            <person name="Pickel B."/>
            <person name="Atanasova L."/>
            <person name="Karlsson M."/>
            <person name="Huettel B."/>
            <person name="Barry K.W."/>
            <person name="Haridas S."/>
            <person name="Chen C."/>
            <person name="Bauer D."/>
            <person name="Andreopoulos W."/>
            <person name="Pangilinan J."/>
            <person name="LaButti K."/>
            <person name="Riley R."/>
            <person name="Lipzen A."/>
            <person name="Clum A."/>
            <person name="Drula E."/>
            <person name="Henrissat B."/>
            <person name="Kohler A."/>
            <person name="Grigoriev I.V."/>
            <person name="Martin F.M."/>
            <person name="Hacquard S."/>
        </authorList>
    </citation>
    <scope>NUCLEOTIDE SEQUENCE</scope>
    <source>
        <strain evidence="2">FSSC 5 MPI-SDFR-AT-0091</strain>
    </source>
</reference>
<keyword evidence="3" id="KW-1185">Reference proteome</keyword>
<name>A0A9P9H446_FUSSL</name>
<sequence length="770" mass="85605">MSRFRYRIADSSIVKRFRTLLRSLGLGILTFLRGDDEEPPKVLLEKSRWVALARCAVHLVPAFLSIGLSALNLVRFFIGKELHSSQHEDDFKLGLLQIAAKVQELLVVASIGVVILHFLRSQLVFGDGLPLGLLVSGFSFTSASYFWSAEFLGVFVGGALALLAGPAAAMLMIPRTLDWDIGGGVFWLNGSDAQLWPTRLNSDYYSEVDCTTGAGPFLNRQCPSFGFLYLYQHFASWWIPHTGHKYELRDGFIRKNIYARPALLAEANTWAYTSHQATATMEDAMRGIHQGAIDYLANHHPQKAPFRRHLKWAIPQRYEVETMAPAARVFCQAQGEMNLWGDTLTVKFPDFDGVDEYYKTHSNKGEPGEAPVVEELDVLGDIKKHLAKRGLIDDTKSPLNKPIFGQSRPVIMAPVDLWNITGNSLGVVMLFEPLWNRTNGGSNPPSNVLACSIDARWAKENSVLSVIWTTKQPHEFFAGRVLNLVRTELERQGSIGYNRAAPPKNDSLRVIRMDTDWYDLLAPSLPDTVPENMHWLPQAGSKMTTLETIVSSVYHENLSQQQGFESMIAATVVDGLSRCGIIPNIQPSQYLTASPVHPGDPEEIFSKPESLKSGDSKRFVMRAIYTGYVMTAESWFDYISIAGLLLHAAIALLHTIYVVKTGTTSGAWDSILELIVLSQKSTPPPESILANTSARVQSFKTVKSVVWVETSEEAAASGSEFRTVPRGELQLRIKDAFEPRDEKLKPVVGVAYGVTEMGYRSLAERNGTFH</sequence>
<feature type="transmembrane region" description="Helical" evidence="1">
    <location>
        <begin position="154"/>
        <end position="173"/>
    </location>
</feature>
<organism evidence="2 3">
    <name type="scientific">Fusarium solani</name>
    <name type="common">Filamentous fungus</name>
    <dbReference type="NCBI Taxonomy" id="169388"/>
    <lineage>
        <taxon>Eukaryota</taxon>
        <taxon>Fungi</taxon>
        <taxon>Dikarya</taxon>
        <taxon>Ascomycota</taxon>
        <taxon>Pezizomycotina</taxon>
        <taxon>Sordariomycetes</taxon>
        <taxon>Hypocreomycetidae</taxon>
        <taxon>Hypocreales</taxon>
        <taxon>Nectriaceae</taxon>
        <taxon>Fusarium</taxon>
        <taxon>Fusarium solani species complex</taxon>
    </lineage>
</organism>
<proteinExistence type="predicted"/>
<gene>
    <name evidence="2" type="ORF">B0J15DRAFT_561386</name>
</gene>
<keyword evidence="1" id="KW-1133">Transmembrane helix</keyword>
<dbReference type="OrthoDB" id="5342924at2759"/>
<accession>A0A9P9H446</accession>
<dbReference type="AlphaFoldDB" id="A0A9P9H446"/>
<dbReference type="Proteomes" id="UP000736672">
    <property type="component" value="Unassembled WGS sequence"/>
</dbReference>
<feature type="transmembrane region" description="Helical" evidence="1">
    <location>
        <begin position="98"/>
        <end position="119"/>
    </location>
</feature>
<keyword evidence="1" id="KW-0812">Transmembrane</keyword>
<feature type="transmembrane region" description="Helical" evidence="1">
    <location>
        <begin position="56"/>
        <end position="78"/>
    </location>
</feature>
<evidence type="ECO:0000313" key="2">
    <source>
        <dbReference type="EMBL" id="KAH7250825.1"/>
    </source>
</evidence>
<keyword evidence="1" id="KW-0472">Membrane</keyword>
<protein>
    <submittedName>
        <fullName evidence="2">Uncharacterized protein</fullName>
    </submittedName>
</protein>
<evidence type="ECO:0000313" key="3">
    <source>
        <dbReference type="Proteomes" id="UP000736672"/>
    </source>
</evidence>
<dbReference type="EMBL" id="JAGTJS010000012">
    <property type="protein sequence ID" value="KAH7250825.1"/>
    <property type="molecule type" value="Genomic_DNA"/>
</dbReference>